<dbReference type="InterPro" id="IPR036397">
    <property type="entry name" value="RNaseH_sf"/>
</dbReference>
<protein>
    <submittedName>
        <fullName evidence="4">IS3 family transposase</fullName>
    </submittedName>
</protein>
<evidence type="ECO:0000256" key="2">
    <source>
        <dbReference type="SAM" id="Coils"/>
    </source>
</evidence>
<keyword evidence="2" id="KW-0175">Coiled coil</keyword>
<proteinExistence type="predicted"/>
<dbReference type="SUPFAM" id="SSF53098">
    <property type="entry name" value="Ribonuclease H-like"/>
    <property type="match status" value="1"/>
</dbReference>
<dbReference type="InterPro" id="IPR048020">
    <property type="entry name" value="Transpos_IS3"/>
</dbReference>
<dbReference type="Pfam" id="PF13333">
    <property type="entry name" value="rve_2"/>
    <property type="match status" value="1"/>
</dbReference>
<dbReference type="GO" id="GO:0015074">
    <property type="term" value="P:DNA integration"/>
    <property type="evidence" value="ECO:0007669"/>
    <property type="project" value="InterPro"/>
</dbReference>
<dbReference type="PANTHER" id="PTHR46889">
    <property type="entry name" value="TRANSPOSASE INSF FOR INSERTION SEQUENCE IS3B-RELATED"/>
    <property type="match status" value="1"/>
</dbReference>
<evidence type="ECO:0000313" key="5">
    <source>
        <dbReference type="Proteomes" id="UP000782880"/>
    </source>
</evidence>
<evidence type="ECO:0000313" key="4">
    <source>
        <dbReference type="EMBL" id="HJG27372.1"/>
    </source>
</evidence>
<name>A0A921LN08_9FIRM</name>
<feature type="domain" description="Integrase catalytic" evidence="3">
    <location>
        <begin position="357"/>
        <end position="521"/>
    </location>
</feature>
<dbReference type="PANTHER" id="PTHR46889:SF4">
    <property type="entry name" value="TRANSPOSASE INSO FOR INSERTION SEQUENCE ELEMENT IS911B-RELATED"/>
    <property type="match status" value="1"/>
</dbReference>
<feature type="coiled-coil region" evidence="2">
    <location>
        <begin position="178"/>
        <end position="219"/>
    </location>
</feature>
<dbReference type="GO" id="GO:0004803">
    <property type="term" value="F:transposase activity"/>
    <property type="evidence" value="ECO:0007669"/>
    <property type="project" value="InterPro"/>
</dbReference>
<dbReference type="PROSITE" id="PS50994">
    <property type="entry name" value="INTEGRASE"/>
    <property type="match status" value="1"/>
</dbReference>
<evidence type="ECO:0000259" key="3">
    <source>
        <dbReference type="PROSITE" id="PS50994"/>
    </source>
</evidence>
<dbReference type="Pfam" id="PF01527">
    <property type="entry name" value="HTH_Tnp_1"/>
    <property type="match status" value="1"/>
</dbReference>
<dbReference type="InterPro" id="IPR009057">
    <property type="entry name" value="Homeodomain-like_sf"/>
</dbReference>
<dbReference type="GO" id="GO:0003677">
    <property type="term" value="F:DNA binding"/>
    <property type="evidence" value="ECO:0007669"/>
    <property type="project" value="InterPro"/>
</dbReference>
<comment type="function">
    <text evidence="1">Involved in the transposition of the insertion sequence.</text>
</comment>
<dbReference type="Gene3D" id="3.30.420.10">
    <property type="entry name" value="Ribonuclease H-like superfamily/Ribonuclease H"/>
    <property type="match status" value="1"/>
</dbReference>
<dbReference type="NCBIfam" id="NF033516">
    <property type="entry name" value="transpos_IS3"/>
    <property type="match status" value="1"/>
</dbReference>
<sequence>MYPYEERMRAVKAYIASGYQANQTIRELGYPSHEALRSWYREYRENGDLHRDFIRAPLHTEEQKAAAVAHYYANGCNYTQTSKALGYVDRERLRQWVLESGPPEGQPCISRQSAVKCTPEQKREAVVEFYARGGGAEKIANRYGVSHSNLYFWREKLFAGECTDEMKKPEEPLSEAALEALRAENAALVEAVKSLRRENMELEKTRHRLQLEVDVLKKADEILKKEEGVNPNNLSNQEKATVIDALRNAYRLKELLDCLHLSKSSYFYQERVLNRPDKYQNLRQEIREAFASVNGCYGYRRIHAVLKGLGRSVSEKVIRRVMKEERLVVRNIRRRHYNSYLGEISPAAPNLINRNFHAEKPNEKWLTDITEFRLPAGKVYLSPIIDCFDGMAVTWAIGTSPNARLVNSMLDAAISGLQEGERPILHSDRGGHYRWPGWIQRMRAAGLRRSMSAKGCSPDNAACEGFFGRLKNEMFYGVSWEGVSLQQFISTLDSYLHWYNRERIKQSLGWRSPMDFRRSLGLTG</sequence>
<comment type="caution">
    <text evidence="4">The sequence shown here is derived from an EMBL/GenBank/DDBJ whole genome shotgun (WGS) entry which is preliminary data.</text>
</comment>
<dbReference type="AlphaFoldDB" id="A0A921LN08"/>
<dbReference type="Proteomes" id="UP000782880">
    <property type="component" value="Unassembled WGS sequence"/>
</dbReference>
<evidence type="ECO:0000256" key="1">
    <source>
        <dbReference type="ARBA" id="ARBA00002286"/>
    </source>
</evidence>
<dbReference type="EMBL" id="DYVE01000053">
    <property type="protein sequence ID" value="HJG27372.1"/>
    <property type="molecule type" value="Genomic_DNA"/>
</dbReference>
<reference evidence="4" key="1">
    <citation type="journal article" date="2021" name="PeerJ">
        <title>Extensive microbial diversity within the chicken gut microbiome revealed by metagenomics and culture.</title>
        <authorList>
            <person name="Gilroy R."/>
            <person name="Ravi A."/>
            <person name="Getino M."/>
            <person name="Pursley I."/>
            <person name="Horton D.L."/>
            <person name="Alikhan N.F."/>
            <person name="Baker D."/>
            <person name="Gharbi K."/>
            <person name="Hall N."/>
            <person name="Watson M."/>
            <person name="Adriaenssens E.M."/>
            <person name="Foster-Nyarko E."/>
            <person name="Jarju S."/>
            <person name="Secka A."/>
            <person name="Antonio M."/>
            <person name="Oren A."/>
            <person name="Chaudhuri R.R."/>
            <person name="La Ragione R."/>
            <person name="Hildebrand F."/>
            <person name="Pallen M.J."/>
        </authorList>
    </citation>
    <scope>NUCLEOTIDE SEQUENCE</scope>
    <source>
        <strain evidence="4">ChiBcec21-2208</strain>
    </source>
</reference>
<dbReference type="InterPro" id="IPR002514">
    <property type="entry name" value="Transposase_8"/>
</dbReference>
<dbReference type="InterPro" id="IPR001584">
    <property type="entry name" value="Integrase_cat-core"/>
</dbReference>
<reference evidence="4" key="2">
    <citation type="submission" date="2021-09" db="EMBL/GenBank/DDBJ databases">
        <authorList>
            <person name="Gilroy R."/>
        </authorList>
    </citation>
    <scope>NUCLEOTIDE SEQUENCE</scope>
    <source>
        <strain evidence="4">ChiBcec21-2208</strain>
    </source>
</reference>
<dbReference type="Pfam" id="PF13276">
    <property type="entry name" value="HTH_21"/>
    <property type="match status" value="1"/>
</dbReference>
<dbReference type="SUPFAM" id="SSF46689">
    <property type="entry name" value="Homeodomain-like"/>
    <property type="match status" value="2"/>
</dbReference>
<gene>
    <name evidence="4" type="ORF">K8V20_01820</name>
</gene>
<dbReference type="InterPro" id="IPR050900">
    <property type="entry name" value="Transposase_IS3/IS150/IS904"/>
</dbReference>
<organism evidence="4 5">
    <name type="scientific">Subdoligranulum variabile</name>
    <dbReference type="NCBI Taxonomy" id="214851"/>
    <lineage>
        <taxon>Bacteria</taxon>
        <taxon>Bacillati</taxon>
        <taxon>Bacillota</taxon>
        <taxon>Clostridia</taxon>
        <taxon>Eubacteriales</taxon>
        <taxon>Oscillospiraceae</taxon>
        <taxon>Subdoligranulum</taxon>
    </lineage>
</organism>
<dbReference type="Pfam" id="PF00665">
    <property type="entry name" value="rve"/>
    <property type="match status" value="1"/>
</dbReference>
<accession>A0A921LN08</accession>
<dbReference type="GO" id="GO:0006313">
    <property type="term" value="P:DNA transposition"/>
    <property type="evidence" value="ECO:0007669"/>
    <property type="project" value="InterPro"/>
</dbReference>
<dbReference type="InterPro" id="IPR025948">
    <property type="entry name" value="HTH-like_dom"/>
</dbReference>
<dbReference type="InterPro" id="IPR012337">
    <property type="entry name" value="RNaseH-like_sf"/>
</dbReference>